<evidence type="ECO:0000259" key="3">
    <source>
        <dbReference type="Pfam" id="PF05368"/>
    </source>
</evidence>
<keyword evidence="2" id="KW-0521">NADP</keyword>
<evidence type="ECO:0000313" key="5">
    <source>
        <dbReference type="Proteomes" id="UP000288725"/>
    </source>
</evidence>
<dbReference type="PANTHER" id="PTHR42748:SF28">
    <property type="entry name" value="NMRA-LIKE DOMAIN-CONTAINING PROTEIN"/>
    <property type="match status" value="1"/>
</dbReference>
<reference evidence="4 5" key="1">
    <citation type="submission" date="2018-12" db="EMBL/GenBank/DDBJ databases">
        <title>Genome of Verticillium dahliae isolate Getta Getta.</title>
        <authorList>
            <person name="Gardiner D.M."/>
        </authorList>
    </citation>
    <scope>NUCLEOTIDE SEQUENCE [LARGE SCALE GENOMIC DNA]</scope>
    <source>
        <strain evidence="4 5">Getta Getta</strain>
    </source>
</reference>
<dbReference type="EMBL" id="RSDZ01000102">
    <property type="protein sequence ID" value="RXG43587.1"/>
    <property type="molecule type" value="Genomic_DNA"/>
</dbReference>
<feature type="domain" description="NmrA-like" evidence="3">
    <location>
        <begin position="112"/>
        <end position="375"/>
    </location>
</feature>
<comment type="caution">
    <text evidence="4">The sequence shown here is derived from an EMBL/GenBank/DDBJ whole genome shotgun (WGS) entry which is preliminary data.</text>
</comment>
<dbReference type="InterPro" id="IPR051164">
    <property type="entry name" value="NmrA-like_oxidored"/>
</dbReference>
<sequence>MAEPLKLKEDITINCVMPGAVDTPAMPNFSEAFQPEHLTLMPALIEAYDVFFKDESNEKTGQLVEVAHDKHFYYDLPEYKGGDVSYRNTLAFEPFLILTNQIPSIATFIMSTKILAVTGATGIQGGGVINVMKNTSNWKVRAITRNPKSDAAKKLASEGIEVVQASFDDEESLAKAFEGVSAIYAVTNWWEHLFSGKTQDEAGILEEEQGMTIARAAAKTPSLEHYLWSTTPSAKRVFKGELVTPHMDYKANVDERIQKELPDLAAKTTYLYFGYYPQNLVWYPMLKPTEFPPGSGTYVQIIPSRPDAKVLLSGDMTVTPGLWTRQVLAKGAATFGKYTNVALEKWTFQQMNEVWGEITGKRAVYVPCSAESWETLWGTTGKELALQFKFGEMCDPWEEKDGLFLGPSDLDINPKEVPGFRETITGLKHMFVK</sequence>
<gene>
    <name evidence="4" type="ORF">VDGE_01183</name>
</gene>
<dbReference type="InterPro" id="IPR008030">
    <property type="entry name" value="NmrA-like"/>
</dbReference>
<comment type="similarity">
    <text evidence="1">Belongs to the NmrA-type oxidoreductase family.</text>
</comment>
<proteinExistence type="inferred from homology"/>
<dbReference type="SUPFAM" id="SSF51735">
    <property type="entry name" value="NAD(P)-binding Rossmann-fold domains"/>
    <property type="match status" value="1"/>
</dbReference>
<accession>A0A444RR40</accession>
<dbReference type="Pfam" id="PF05368">
    <property type="entry name" value="NmrA"/>
    <property type="match status" value="1"/>
</dbReference>
<dbReference type="CDD" id="cd05251">
    <property type="entry name" value="NmrA_like_SDR_a"/>
    <property type="match status" value="1"/>
</dbReference>
<dbReference type="Proteomes" id="UP000288725">
    <property type="component" value="Chromosome 1"/>
</dbReference>
<protein>
    <recommendedName>
        <fullName evidence="3">NmrA-like domain-containing protein</fullName>
    </recommendedName>
</protein>
<evidence type="ECO:0000256" key="1">
    <source>
        <dbReference type="ARBA" id="ARBA00006328"/>
    </source>
</evidence>
<dbReference type="AlphaFoldDB" id="A0A444RR40"/>
<dbReference type="PANTHER" id="PTHR42748">
    <property type="entry name" value="NITROGEN METABOLITE REPRESSION PROTEIN NMRA FAMILY MEMBER"/>
    <property type="match status" value="1"/>
</dbReference>
<dbReference type="GO" id="GO:0005634">
    <property type="term" value="C:nucleus"/>
    <property type="evidence" value="ECO:0007669"/>
    <property type="project" value="TreeGrafter"/>
</dbReference>
<dbReference type="InterPro" id="IPR036291">
    <property type="entry name" value="NAD(P)-bd_dom_sf"/>
</dbReference>
<evidence type="ECO:0000256" key="2">
    <source>
        <dbReference type="ARBA" id="ARBA00022857"/>
    </source>
</evidence>
<dbReference type="Gene3D" id="3.40.50.720">
    <property type="entry name" value="NAD(P)-binding Rossmann-like Domain"/>
    <property type="match status" value="1"/>
</dbReference>
<evidence type="ECO:0000313" key="4">
    <source>
        <dbReference type="EMBL" id="RXG43587.1"/>
    </source>
</evidence>
<dbReference type="Gene3D" id="3.90.25.10">
    <property type="entry name" value="UDP-galactose 4-epimerase, domain 1"/>
    <property type="match status" value="1"/>
</dbReference>
<name>A0A444RR40_VERDA</name>
<organism evidence="4 5">
    <name type="scientific">Verticillium dahliae</name>
    <name type="common">Verticillium wilt</name>
    <dbReference type="NCBI Taxonomy" id="27337"/>
    <lineage>
        <taxon>Eukaryota</taxon>
        <taxon>Fungi</taxon>
        <taxon>Dikarya</taxon>
        <taxon>Ascomycota</taxon>
        <taxon>Pezizomycotina</taxon>
        <taxon>Sordariomycetes</taxon>
        <taxon>Hypocreomycetidae</taxon>
        <taxon>Glomerellales</taxon>
        <taxon>Plectosphaerellaceae</taxon>
        <taxon>Verticillium</taxon>
    </lineage>
</organism>